<dbReference type="AlphaFoldDB" id="A0A1I2INT1"/>
<reference evidence="1 2" key="1">
    <citation type="submission" date="2016-10" db="EMBL/GenBank/DDBJ databases">
        <authorList>
            <person name="de Groot N.N."/>
        </authorList>
    </citation>
    <scope>NUCLEOTIDE SEQUENCE [LARGE SCALE GENOMIC DNA]</scope>
    <source>
        <strain evidence="1 2">DSM 43019</strain>
    </source>
</reference>
<keyword evidence="2" id="KW-1185">Reference proteome</keyword>
<dbReference type="Proteomes" id="UP000199645">
    <property type="component" value="Unassembled WGS sequence"/>
</dbReference>
<name>A0A1I2INT1_9ACTN</name>
<sequence>MPAMIGSSDVVLDVAVAYPEIAGLRAALRRRDWPACRALLDQLEPSARSAALSSCAAELGLEEFLRGVLTADATDASAAALLGHHLIHVGWEIRSGRYAQHVSARQFHRFHDWLRRAEQVLIDAAARHPRDPAIWTARLLTARGLQLGLAETRRRLDRALTAQPHHLPAQLQFLQSACPKWNGTWELVHGFARDAMQAAPPGSPHAVLVVHAHVEHIFGDDDTDVFRYLADDAVRTEIYEAAHRSIWHPEFRHGPGWLQALNAFALIFTMLDDRRSAATAFAGLGNLAAEYPWNQVGDDVNAQVREARAWAYEGAS</sequence>
<evidence type="ECO:0008006" key="3">
    <source>
        <dbReference type="Google" id="ProtNLM"/>
    </source>
</evidence>
<evidence type="ECO:0000313" key="1">
    <source>
        <dbReference type="EMBL" id="SFF43293.1"/>
    </source>
</evidence>
<dbReference type="EMBL" id="FONV01000010">
    <property type="protein sequence ID" value="SFF43293.1"/>
    <property type="molecule type" value="Genomic_DNA"/>
</dbReference>
<gene>
    <name evidence="1" type="ORF">SAMN05421541_110217</name>
</gene>
<accession>A0A1I2INT1</accession>
<dbReference type="STRING" id="35752.SAMN05421541_110217"/>
<proteinExistence type="predicted"/>
<organism evidence="1 2">
    <name type="scientific">Actinoplanes philippinensis</name>
    <dbReference type="NCBI Taxonomy" id="35752"/>
    <lineage>
        <taxon>Bacteria</taxon>
        <taxon>Bacillati</taxon>
        <taxon>Actinomycetota</taxon>
        <taxon>Actinomycetes</taxon>
        <taxon>Micromonosporales</taxon>
        <taxon>Micromonosporaceae</taxon>
        <taxon>Actinoplanes</taxon>
    </lineage>
</organism>
<protein>
    <recommendedName>
        <fullName evidence="3">DUF4034 domain-containing protein</fullName>
    </recommendedName>
</protein>
<evidence type="ECO:0000313" key="2">
    <source>
        <dbReference type="Proteomes" id="UP000199645"/>
    </source>
</evidence>